<comment type="caution">
    <text evidence="1">The sequence shown here is derived from an EMBL/GenBank/DDBJ whole genome shotgun (WGS) entry which is preliminary data.</text>
</comment>
<reference evidence="1 2" key="1">
    <citation type="journal article" date="2014" name="Mol. Plant">
        <title>Chromosome Scale Genome Assembly and Transcriptome Profiling of Nannochloropsis gaditana in Nitrogen Depletion.</title>
        <authorList>
            <person name="Corteggiani Carpinelli E."/>
            <person name="Telatin A."/>
            <person name="Vitulo N."/>
            <person name="Forcato C."/>
            <person name="D'Angelo M."/>
            <person name="Schiavon R."/>
            <person name="Vezzi A."/>
            <person name="Giacometti G.M."/>
            <person name="Morosinotto T."/>
            <person name="Valle G."/>
        </authorList>
    </citation>
    <scope>NUCLEOTIDE SEQUENCE [LARGE SCALE GENOMIC DNA]</scope>
    <source>
        <strain evidence="1 2">B-31</strain>
    </source>
</reference>
<keyword evidence="2" id="KW-1185">Reference proteome</keyword>
<evidence type="ECO:0000313" key="1">
    <source>
        <dbReference type="EMBL" id="EWM30384.1"/>
    </source>
</evidence>
<organism evidence="1 2">
    <name type="scientific">Nannochloropsis gaditana</name>
    <dbReference type="NCBI Taxonomy" id="72520"/>
    <lineage>
        <taxon>Eukaryota</taxon>
        <taxon>Sar</taxon>
        <taxon>Stramenopiles</taxon>
        <taxon>Ochrophyta</taxon>
        <taxon>Eustigmatophyceae</taxon>
        <taxon>Eustigmatales</taxon>
        <taxon>Monodopsidaceae</taxon>
        <taxon>Nannochloropsis</taxon>
    </lineage>
</organism>
<dbReference type="Proteomes" id="UP000019335">
    <property type="component" value="Chromosome 1"/>
</dbReference>
<sequence>MFKVENANSKVISFFNGVLSEEIRQNQRDCSSLSGRMHTIHEVNQYRWILLRSKAQLRKYAAWQAS</sequence>
<dbReference type="EMBL" id="AZIL01000037">
    <property type="protein sequence ID" value="EWM30384.1"/>
    <property type="molecule type" value="Genomic_DNA"/>
</dbReference>
<protein>
    <submittedName>
        <fullName evidence="1">Uncharacterized protein</fullName>
    </submittedName>
</protein>
<gene>
    <name evidence="1" type="ORF">Naga_100026g33</name>
</gene>
<name>W7UBM1_9STRA</name>
<evidence type="ECO:0000313" key="2">
    <source>
        <dbReference type="Proteomes" id="UP000019335"/>
    </source>
</evidence>
<proteinExistence type="predicted"/>
<accession>W7UBM1</accession>
<dbReference type="AlphaFoldDB" id="W7UBM1"/>